<organism evidence="1">
    <name type="scientific">Timema bartmani</name>
    <dbReference type="NCBI Taxonomy" id="61472"/>
    <lineage>
        <taxon>Eukaryota</taxon>
        <taxon>Metazoa</taxon>
        <taxon>Ecdysozoa</taxon>
        <taxon>Arthropoda</taxon>
        <taxon>Hexapoda</taxon>
        <taxon>Insecta</taxon>
        <taxon>Pterygota</taxon>
        <taxon>Neoptera</taxon>
        <taxon>Polyneoptera</taxon>
        <taxon>Phasmatodea</taxon>
        <taxon>Timematodea</taxon>
        <taxon>Timematoidea</taxon>
        <taxon>Timematidae</taxon>
        <taxon>Timema</taxon>
    </lineage>
</organism>
<accession>A0A7R9F4H4</accession>
<dbReference type="AlphaFoldDB" id="A0A7R9F4H4"/>
<dbReference type="EMBL" id="OD568338">
    <property type="protein sequence ID" value="CAD7446847.1"/>
    <property type="molecule type" value="Genomic_DNA"/>
</dbReference>
<sequence>MNSRSARTVFHKIWFMYPGLWSPRQAFDSSVFLLWSRSQYIFTDSNSLTLPKISFDSTALHKSQWAMVANGSFTGGITALALFSMA</sequence>
<evidence type="ECO:0000313" key="1">
    <source>
        <dbReference type="EMBL" id="CAD7446847.1"/>
    </source>
</evidence>
<protein>
    <submittedName>
        <fullName evidence="1">Uncharacterized protein</fullName>
    </submittedName>
</protein>
<reference evidence="1" key="1">
    <citation type="submission" date="2020-11" db="EMBL/GenBank/DDBJ databases">
        <authorList>
            <person name="Tran Van P."/>
        </authorList>
    </citation>
    <scope>NUCLEOTIDE SEQUENCE</scope>
</reference>
<name>A0A7R9F4H4_9NEOP</name>
<proteinExistence type="predicted"/>
<gene>
    <name evidence="1" type="ORF">TBIB3V08_LOCUS9166</name>
</gene>